<keyword evidence="5" id="KW-1000">Mitochondrion outer membrane</keyword>
<dbReference type="PROSITE" id="PS50920">
    <property type="entry name" value="SOLCAR"/>
    <property type="match status" value="1"/>
</dbReference>
<evidence type="ECO:0000256" key="5">
    <source>
        <dbReference type="ARBA" id="ARBA00022787"/>
    </source>
</evidence>
<evidence type="ECO:0000313" key="11">
    <source>
        <dbReference type="EMBL" id="RZC37514.1"/>
    </source>
</evidence>
<keyword evidence="10" id="KW-0813">Transport</keyword>
<comment type="caution">
    <text evidence="11">The sequence shown here is derived from an EMBL/GenBank/DDBJ whole genome shotgun (WGS) entry which is preliminary data.</text>
</comment>
<dbReference type="STRING" id="1661398.A0A482VXL7"/>
<reference evidence="11 12" key="1">
    <citation type="submission" date="2017-03" db="EMBL/GenBank/DDBJ databases">
        <title>Genome of the blue death feigning beetle - Asbolus verrucosus.</title>
        <authorList>
            <person name="Rider S.D."/>
        </authorList>
    </citation>
    <scope>NUCLEOTIDE SEQUENCE [LARGE SCALE GENOMIC DNA]</scope>
    <source>
        <strain evidence="11">Butters</strain>
        <tissue evidence="11">Head and leg muscle</tissue>
    </source>
</reference>
<dbReference type="EMBL" id="QDEB01051972">
    <property type="protein sequence ID" value="RZC37514.1"/>
    <property type="molecule type" value="Genomic_DNA"/>
</dbReference>
<dbReference type="Proteomes" id="UP000292052">
    <property type="component" value="Unassembled WGS sequence"/>
</dbReference>
<evidence type="ECO:0000313" key="12">
    <source>
        <dbReference type="Proteomes" id="UP000292052"/>
    </source>
</evidence>
<sequence>MKVVKDNENKWSGYGLRIFLNTLSHPFEYAKVLIQIGYEPIPPHPSKTLLGKPALKLPNIFQYVKHIKTVDGLSGCYRGLGPKVCGNLISVVATQKMIDYLDLNRAEEEEDTHVEENRKQKFLKCLKGDVITHTTAIVISQPFHVITIRIMSQFVGKETKYVGIFDSIGEIYRQNGILGFFSGLIPRLIGDILSVLLASGLTYAINKYLIEEKELQNYTSAAICMLSSSIMYPFQVVSNCMAVTNSGLMAGSPPYMMHYNSWINCWTDLSSRNQLKRGSSLLVRYYKGPQFVAGSKGNIPLLSKDKSF</sequence>
<dbReference type="PANTHER" id="PTHR10780">
    <property type="entry name" value="MITOCHONDRIAL CARRIER HOMOLOG"/>
    <property type="match status" value="1"/>
</dbReference>
<evidence type="ECO:0000256" key="6">
    <source>
        <dbReference type="ARBA" id="ARBA00022989"/>
    </source>
</evidence>
<feature type="repeat" description="Solcar" evidence="9">
    <location>
        <begin position="120"/>
        <end position="208"/>
    </location>
</feature>
<keyword evidence="12" id="KW-1185">Reference proteome</keyword>
<evidence type="ECO:0000256" key="3">
    <source>
        <dbReference type="ARBA" id="ARBA00022692"/>
    </source>
</evidence>
<keyword evidence="3 9" id="KW-0812">Transmembrane</keyword>
<evidence type="ECO:0000256" key="2">
    <source>
        <dbReference type="ARBA" id="ARBA00006375"/>
    </source>
</evidence>
<evidence type="ECO:0000256" key="1">
    <source>
        <dbReference type="ARBA" id="ARBA00004374"/>
    </source>
</evidence>
<organism evidence="11 12">
    <name type="scientific">Asbolus verrucosus</name>
    <name type="common">Desert ironclad beetle</name>
    <dbReference type="NCBI Taxonomy" id="1661398"/>
    <lineage>
        <taxon>Eukaryota</taxon>
        <taxon>Metazoa</taxon>
        <taxon>Ecdysozoa</taxon>
        <taxon>Arthropoda</taxon>
        <taxon>Hexapoda</taxon>
        <taxon>Insecta</taxon>
        <taxon>Pterygota</taxon>
        <taxon>Neoptera</taxon>
        <taxon>Endopterygota</taxon>
        <taxon>Coleoptera</taxon>
        <taxon>Polyphaga</taxon>
        <taxon>Cucujiformia</taxon>
        <taxon>Tenebrionidae</taxon>
        <taxon>Pimeliinae</taxon>
        <taxon>Asbolus</taxon>
    </lineage>
</organism>
<gene>
    <name evidence="11" type="ORF">BDFB_003528</name>
</gene>
<protein>
    <submittedName>
        <fullName evidence="11">Mitochondrial carrier-like 2-like</fullName>
    </submittedName>
</protein>
<comment type="subcellular location">
    <subcellularLocation>
        <location evidence="1">Mitochondrion outer membrane</location>
        <topology evidence="1">Multi-pass membrane protein</topology>
    </subcellularLocation>
</comment>
<keyword evidence="6" id="KW-1133">Transmembrane helix</keyword>
<name>A0A482VXL7_ASBVE</name>
<evidence type="ECO:0000256" key="10">
    <source>
        <dbReference type="RuleBase" id="RU000488"/>
    </source>
</evidence>
<dbReference type="InterPro" id="IPR018108">
    <property type="entry name" value="MCP_transmembrane"/>
</dbReference>
<keyword evidence="4" id="KW-0677">Repeat</keyword>
<dbReference type="InterPro" id="IPR023395">
    <property type="entry name" value="MCP_dom_sf"/>
</dbReference>
<dbReference type="OrthoDB" id="10253709at2759"/>
<comment type="similarity">
    <text evidence="2 10">Belongs to the mitochondrial carrier (TC 2.A.29) family.</text>
</comment>
<proteinExistence type="inferred from homology"/>
<evidence type="ECO:0000256" key="7">
    <source>
        <dbReference type="ARBA" id="ARBA00023128"/>
    </source>
</evidence>
<keyword evidence="8 9" id="KW-0472">Membrane</keyword>
<evidence type="ECO:0000256" key="4">
    <source>
        <dbReference type="ARBA" id="ARBA00022737"/>
    </source>
</evidence>
<dbReference type="PANTHER" id="PTHR10780:SF18">
    <property type="entry name" value="LD43650P"/>
    <property type="match status" value="1"/>
</dbReference>
<evidence type="ECO:0000256" key="8">
    <source>
        <dbReference type="ARBA" id="ARBA00023136"/>
    </source>
</evidence>
<dbReference type="AlphaFoldDB" id="A0A482VXL7"/>
<dbReference type="Gene3D" id="1.50.40.10">
    <property type="entry name" value="Mitochondrial carrier domain"/>
    <property type="match status" value="1"/>
</dbReference>
<dbReference type="Pfam" id="PF00153">
    <property type="entry name" value="Mito_carr"/>
    <property type="match status" value="2"/>
</dbReference>
<dbReference type="GO" id="GO:0005741">
    <property type="term" value="C:mitochondrial outer membrane"/>
    <property type="evidence" value="ECO:0007669"/>
    <property type="project" value="UniProtKB-SubCell"/>
</dbReference>
<keyword evidence="7" id="KW-0496">Mitochondrion</keyword>
<evidence type="ECO:0000256" key="9">
    <source>
        <dbReference type="PROSITE-ProRule" id="PRU00282"/>
    </source>
</evidence>
<accession>A0A482VXL7</accession>
<dbReference type="SUPFAM" id="SSF103506">
    <property type="entry name" value="Mitochondrial carrier"/>
    <property type="match status" value="1"/>
</dbReference>